<proteinExistence type="predicted"/>
<keyword evidence="1" id="KW-0732">Signal</keyword>
<evidence type="ECO:0008006" key="4">
    <source>
        <dbReference type="Google" id="ProtNLM"/>
    </source>
</evidence>
<dbReference type="RefSeq" id="WP_097075722.1">
    <property type="nucleotide sequence ID" value="NZ_OBMR01000003.1"/>
</dbReference>
<evidence type="ECO:0000313" key="2">
    <source>
        <dbReference type="EMBL" id="SOB96425.1"/>
    </source>
</evidence>
<gene>
    <name evidence="2" type="ORF">SAMN02910411_1069</name>
</gene>
<feature type="signal peptide" evidence="1">
    <location>
        <begin position="1"/>
        <end position="25"/>
    </location>
</feature>
<accession>A0A285RQN4</accession>
<organism evidence="2 3">
    <name type="scientific">Pseudobutyrivibrio ruminis DSM 9787</name>
    <dbReference type="NCBI Taxonomy" id="1123011"/>
    <lineage>
        <taxon>Bacteria</taxon>
        <taxon>Bacillati</taxon>
        <taxon>Bacillota</taxon>
        <taxon>Clostridia</taxon>
        <taxon>Lachnospirales</taxon>
        <taxon>Lachnospiraceae</taxon>
        <taxon>Pseudobutyrivibrio</taxon>
    </lineage>
</organism>
<dbReference type="Proteomes" id="UP000219563">
    <property type="component" value="Unassembled WGS sequence"/>
</dbReference>
<reference evidence="2 3" key="1">
    <citation type="submission" date="2017-08" db="EMBL/GenBank/DDBJ databases">
        <authorList>
            <person name="de Groot N.N."/>
        </authorList>
    </citation>
    <scope>NUCLEOTIDE SEQUENCE [LARGE SCALE GENOMIC DNA]</scope>
    <source>
        <strain evidence="2 3">DSM 9787</strain>
    </source>
</reference>
<dbReference type="AlphaFoldDB" id="A0A285RQN4"/>
<name>A0A285RQN4_9FIRM</name>
<evidence type="ECO:0000256" key="1">
    <source>
        <dbReference type="SAM" id="SignalP"/>
    </source>
</evidence>
<evidence type="ECO:0000313" key="3">
    <source>
        <dbReference type="Proteomes" id="UP000219563"/>
    </source>
</evidence>
<feature type="chain" id="PRO_5039354219" description="Alternate signal-mediated exported protein, CPF_0494 family" evidence="1">
    <location>
        <begin position="26"/>
        <end position="253"/>
    </location>
</feature>
<sequence>MKKLFKNPLTILVLGLIIVAGSSVGATRAAMSYSDAAEEVSFETKELNVDLQEERNGGYVSVAMSRSDSNQQNMVGKLELTALTEQITETNPLKVNHNYEEHVQIQNTGAYDEYVRVLVRKSWIKNDGSKDTRLDPSVITLKTTDDWFIDKNESTTEGTVYYCRKPVTVGEKVQFLDGISFEREILDGVTKTNVNDDGTIVKNVYGYDGKTFEIEVRVDAVQTHSGAEAILGAWGVEATIDSNGNITSINSSN</sequence>
<dbReference type="EMBL" id="OBMR01000003">
    <property type="protein sequence ID" value="SOB96425.1"/>
    <property type="molecule type" value="Genomic_DNA"/>
</dbReference>
<protein>
    <recommendedName>
        <fullName evidence="4">Alternate signal-mediated exported protein, CPF_0494 family</fullName>
    </recommendedName>
</protein>